<keyword evidence="3" id="KW-1185">Reference proteome</keyword>
<reference evidence="2 3" key="1">
    <citation type="submission" date="2020-09" db="EMBL/GenBank/DDBJ databases">
        <title>De no assembly of potato wild relative species, Solanum commersonii.</title>
        <authorList>
            <person name="Cho K."/>
        </authorList>
    </citation>
    <scope>NUCLEOTIDE SEQUENCE [LARGE SCALE GENOMIC DNA]</scope>
    <source>
        <strain evidence="2">LZ3.2</strain>
        <tissue evidence="2">Leaf</tissue>
    </source>
</reference>
<evidence type="ECO:0000256" key="1">
    <source>
        <dbReference type="SAM" id="MobiDB-lite"/>
    </source>
</evidence>
<dbReference type="AlphaFoldDB" id="A0A9J6A814"/>
<evidence type="ECO:0000313" key="3">
    <source>
        <dbReference type="Proteomes" id="UP000824120"/>
    </source>
</evidence>
<accession>A0A9J6A814</accession>
<gene>
    <name evidence="2" type="ORF">H5410_005369</name>
</gene>
<proteinExistence type="predicted"/>
<feature type="region of interest" description="Disordered" evidence="1">
    <location>
        <begin position="79"/>
        <end position="118"/>
    </location>
</feature>
<dbReference type="Proteomes" id="UP000824120">
    <property type="component" value="Chromosome 2"/>
</dbReference>
<evidence type="ECO:0000313" key="2">
    <source>
        <dbReference type="EMBL" id="KAG5620151.1"/>
    </source>
</evidence>
<feature type="compositionally biased region" description="Polar residues" evidence="1">
    <location>
        <begin position="93"/>
        <end position="109"/>
    </location>
</feature>
<feature type="compositionally biased region" description="Basic and acidic residues" evidence="1">
    <location>
        <begin position="82"/>
        <end position="91"/>
    </location>
</feature>
<sequence>MEDFIQAHDYELWMRVTDGPFIPMMKDDEGKKGGNYEKKFPLSKEKESDIAMYVAWGTGSDNSIEDNIEDVALMAMEDSESNIEKKEEKRKGWNSSFGGENSFWSNQKSWKNRRNKPA</sequence>
<comment type="caution">
    <text evidence="2">The sequence shown here is derived from an EMBL/GenBank/DDBJ whole genome shotgun (WGS) entry which is preliminary data.</text>
</comment>
<organism evidence="2 3">
    <name type="scientific">Solanum commersonii</name>
    <name type="common">Commerson's wild potato</name>
    <name type="synonym">Commerson's nightshade</name>
    <dbReference type="NCBI Taxonomy" id="4109"/>
    <lineage>
        <taxon>Eukaryota</taxon>
        <taxon>Viridiplantae</taxon>
        <taxon>Streptophyta</taxon>
        <taxon>Embryophyta</taxon>
        <taxon>Tracheophyta</taxon>
        <taxon>Spermatophyta</taxon>
        <taxon>Magnoliopsida</taxon>
        <taxon>eudicotyledons</taxon>
        <taxon>Gunneridae</taxon>
        <taxon>Pentapetalae</taxon>
        <taxon>asterids</taxon>
        <taxon>lamiids</taxon>
        <taxon>Solanales</taxon>
        <taxon>Solanaceae</taxon>
        <taxon>Solanoideae</taxon>
        <taxon>Solaneae</taxon>
        <taxon>Solanum</taxon>
    </lineage>
</organism>
<dbReference type="EMBL" id="JACXVP010000002">
    <property type="protein sequence ID" value="KAG5620151.1"/>
    <property type="molecule type" value="Genomic_DNA"/>
</dbReference>
<name>A0A9J6A814_SOLCO</name>
<protein>
    <submittedName>
        <fullName evidence="2">Uncharacterized protein</fullName>
    </submittedName>
</protein>